<protein>
    <submittedName>
        <fullName evidence="5">Transformer-2-like protein</fullName>
    </submittedName>
</protein>
<evidence type="ECO:0000259" key="4">
    <source>
        <dbReference type="PROSITE" id="PS50102"/>
    </source>
</evidence>
<feature type="compositionally biased region" description="Basic and acidic residues" evidence="3">
    <location>
        <begin position="73"/>
        <end position="82"/>
    </location>
</feature>
<dbReference type="InterPro" id="IPR052462">
    <property type="entry name" value="SLIRP/GR-RBP-like"/>
</dbReference>
<evidence type="ECO:0000256" key="1">
    <source>
        <dbReference type="ARBA" id="ARBA00022884"/>
    </source>
</evidence>
<evidence type="ECO:0000313" key="6">
    <source>
        <dbReference type="Proteomes" id="UP000276133"/>
    </source>
</evidence>
<dbReference type="EMBL" id="REGN01012636">
    <property type="protein sequence ID" value="RMZ95043.1"/>
    <property type="molecule type" value="Genomic_DNA"/>
</dbReference>
<dbReference type="SUPFAM" id="SSF54928">
    <property type="entry name" value="RNA-binding domain, RBD"/>
    <property type="match status" value="1"/>
</dbReference>
<dbReference type="InterPro" id="IPR000504">
    <property type="entry name" value="RRM_dom"/>
</dbReference>
<organism evidence="5 6">
    <name type="scientific">Brachionus plicatilis</name>
    <name type="common">Marine rotifer</name>
    <name type="synonym">Brachionus muelleri</name>
    <dbReference type="NCBI Taxonomy" id="10195"/>
    <lineage>
        <taxon>Eukaryota</taxon>
        <taxon>Metazoa</taxon>
        <taxon>Spiralia</taxon>
        <taxon>Gnathifera</taxon>
        <taxon>Rotifera</taxon>
        <taxon>Eurotatoria</taxon>
        <taxon>Monogononta</taxon>
        <taxon>Pseudotrocha</taxon>
        <taxon>Ploima</taxon>
        <taxon>Brachionidae</taxon>
        <taxon>Brachionus</taxon>
    </lineage>
</organism>
<dbReference type="GO" id="GO:0003723">
    <property type="term" value="F:RNA binding"/>
    <property type="evidence" value="ECO:0007669"/>
    <property type="project" value="UniProtKB-UniRule"/>
</dbReference>
<keyword evidence="1 2" id="KW-0694">RNA-binding</keyword>
<feature type="region of interest" description="Disordered" evidence="3">
    <location>
        <begin position="1"/>
        <end position="82"/>
    </location>
</feature>
<dbReference type="Proteomes" id="UP000276133">
    <property type="component" value="Unassembled WGS sequence"/>
</dbReference>
<dbReference type="PANTHER" id="PTHR48027">
    <property type="entry name" value="HETEROGENEOUS NUCLEAR RIBONUCLEOPROTEIN 87F-RELATED"/>
    <property type="match status" value="1"/>
</dbReference>
<comment type="caution">
    <text evidence="5">The sequence shown here is derived from an EMBL/GenBank/DDBJ whole genome shotgun (WGS) entry which is preliminary data.</text>
</comment>
<dbReference type="SMART" id="SM00360">
    <property type="entry name" value="RRM"/>
    <property type="match status" value="1"/>
</dbReference>
<dbReference type="InterPro" id="IPR035979">
    <property type="entry name" value="RBD_domain_sf"/>
</dbReference>
<dbReference type="Pfam" id="PF00076">
    <property type="entry name" value="RRM_1"/>
    <property type="match status" value="1"/>
</dbReference>
<accession>A0A3M7P7Q2</accession>
<gene>
    <name evidence="5" type="ORF">BpHYR1_045822</name>
</gene>
<dbReference type="InterPro" id="IPR012677">
    <property type="entry name" value="Nucleotide-bd_a/b_plait_sf"/>
</dbReference>
<evidence type="ECO:0000256" key="2">
    <source>
        <dbReference type="PROSITE-ProRule" id="PRU00176"/>
    </source>
</evidence>
<dbReference type="Gene3D" id="3.30.70.330">
    <property type="match status" value="1"/>
</dbReference>
<evidence type="ECO:0000256" key="3">
    <source>
        <dbReference type="SAM" id="MobiDB-lite"/>
    </source>
</evidence>
<proteinExistence type="predicted"/>
<feature type="compositionally biased region" description="Basic residues" evidence="3">
    <location>
        <begin position="22"/>
        <end position="59"/>
    </location>
</feature>
<dbReference type="STRING" id="10195.A0A3M7P7Q2"/>
<reference evidence="5 6" key="1">
    <citation type="journal article" date="2018" name="Sci. Rep.">
        <title>Genomic signatures of local adaptation to the degree of environmental predictability in rotifers.</title>
        <authorList>
            <person name="Franch-Gras L."/>
            <person name="Hahn C."/>
            <person name="Garcia-Roger E.M."/>
            <person name="Carmona M.J."/>
            <person name="Serra M."/>
            <person name="Gomez A."/>
        </authorList>
    </citation>
    <scope>NUCLEOTIDE SEQUENCE [LARGE SCALE GENOMIC DNA]</scope>
    <source>
        <strain evidence="5">HYR1</strain>
    </source>
</reference>
<keyword evidence="6" id="KW-1185">Reference proteome</keyword>
<feature type="compositionally biased region" description="Polar residues" evidence="3">
    <location>
        <begin position="1"/>
        <end position="10"/>
    </location>
</feature>
<evidence type="ECO:0000313" key="5">
    <source>
        <dbReference type="EMBL" id="RMZ95043.1"/>
    </source>
</evidence>
<name>A0A3M7P7Q2_BRAPC</name>
<feature type="domain" description="RRM" evidence="4">
    <location>
        <begin position="87"/>
        <end position="164"/>
    </location>
</feature>
<dbReference type="OrthoDB" id="439808at2759"/>
<dbReference type="PROSITE" id="PS50102">
    <property type="entry name" value="RRM"/>
    <property type="match status" value="1"/>
</dbReference>
<feature type="compositionally biased region" description="Basic and acidic residues" evidence="3">
    <location>
        <begin position="11"/>
        <end position="20"/>
    </location>
</feature>
<sequence>MIETNTSQSLSRDHSLESAKPRSPRRRHDSHSRRRRSHSRYRYRSRSRSHCCPRSRNARPRSPYLRSTKHRVEHRDEPDRFNPPKNDILAVFGLDRDTNESDLFNFFKKYGCKRSKVIFDKRTGKPRGFGFVYFDCIDDASRAKRATNGKRLLSRELRVDYSIGERSYASNRQGLHDKIYGYQSNAESNAFYGY</sequence>
<dbReference type="AlphaFoldDB" id="A0A3M7P7Q2"/>